<feature type="compositionally biased region" description="Basic and acidic residues" evidence="1">
    <location>
        <begin position="7"/>
        <end position="16"/>
    </location>
</feature>
<organism evidence="2 3">
    <name type="scientific">Melipona quadrifasciata</name>
    <dbReference type="NCBI Taxonomy" id="166423"/>
    <lineage>
        <taxon>Eukaryota</taxon>
        <taxon>Metazoa</taxon>
        <taxon>Ecdysozoa</taxon>
        <taxon>Arthropoda</taxon>
        <taxon>Hexapoda</taxon>
        <taxon>Insecta</taxon>
        <taxon>Pterygota</taxon>
        <taxon>Neoptera</taxon>
        <taxon>Endopterygota</taxon>
        <taxon>Hymenoptera</taxon>
        <taxon>Apocrita</taxon>
        <taxon>Aculeata</taxon>
        <taxon>Apoidea</taxon>
        <taxon>Anthophila</taxon>
        <taxon>Apidae</taxon>
        <taxon>Melipona</taxon>
    </lineage>
</organism>
<dbReference type="AlphaFoldDB" id="A0A0M9A597"/>
<dbReference type="EMBL" id="KQ435732">
    <property type="protein sequence ID" value="KOX77515.1"/>
    <property type="molecule type" value="Genomic_DNA"/>
</dbReference>
<evidence type="ECO:0000256" key="1">
    <source>
        <dbReference type="SAM" id="MobiDB-lite"/>
    </source>
</evidence>
<protein>
    <submittedName>
        <fullName evidence="2">Uncharacterized protein</fullName>
    </submittedName>
</protein>
<dbReference type="Proteomes" id="UP000053105">
    <property type="component" value="Unassembled WGS sequence"/>
</dbReference>
<name>A0A0M9A597_9HYME</name>
<keyword evidence="3" id="KW-1185">Reference proteome</keyword>
<accession>A0A0M9A597</accession>
<feature type="region of interest" description="Disordered" evidence="1">
    <location>
        <begin position="1"/>
        <end position="21"/>
    </location>
</feature>
<reference evidence="2 3" key="1">
    <citation type="submission" date="2015-07" db="EMBL/GenBank/DDBJ databases">
        <title>The genome of Melipona quadrifasciata.</title>
        <authorList>
            <person name="Pan H."/>
            <person name="Kapheim K."/>
        </authorList>
    </citation>
    <scope>NUCLEOTIDE SEQUENCE [LARGE SCALE GENOMIC DNA]</scope>
    <source>
        <strain evidence="2">0111107301</strain>
        <tissue evidence="2">Whole body</tissue>
    </source>
</reference>
<evidence type="ECO:0000313" key="3">
    <source>
        <dbReference type="Proteomes" id="UP000053105"/>
    </source>
</evidence>
<evidence type="ECO:0000313" key="2">
    <source>
        <dbReference type="EMBL" id="KOX77515.1"/>
    </source>
</evidence>
<proteinExistence type="predicted"/>
<gene>
    <name evidence="2" type="ORF">WN51_09839</name>
</gene>
<sequence>MLKRRKVTDQKKEKKSSSNKQFPCYLRKNRRPLAWIISDLELNLRIYRKENIYYIDLLTSLFDPLSRVLIVVKGEAKYVPSGEKRSTMVERDEITMLLHRDFELQIFDSELQKFLKMLSAVLWVHRKCVSNVNYHHDLKIVMQSPIFEESQSKLQIHVFQGATYFRTTQKISSERIAYKTSIVTSSPIVVNFVVRYEISNYIMNFVVRYENLSSLSCKLSKDNLN</sequence>